<reference evidence="2 3" key="1">
    <citation type="journal article" date="2019" name="Mol. Biol. Evol.">
        <title>Blast fungal genomes show frequent chromosomal changes, gene gains and losses, and effector gene turnover.</title>
        <authorList>
            <person name="Gomez Luciano L.B."/>
            <person name="Jason Tsai I."/>
            <person name="Chuma I."/>
            <person name="Tosa Y."/>
            <person name="Chen Y.H."/>
            <person name="Li J.Y."/>
            <person name="Li M.Y."/>
            <person name="Jade Lu M.Y."/>
            <person name="Nakayashiki H."/>
            <person name="Li W.H."/>
        </authorList>
    </citation>
    <scope>NUCLEOTIDE SEQUENCE [LARGE SCALE GENOMIC DNA]</scope>
    <source>
        <strain evidence="2">MZ5-1-6</strain>
    </source>
</reference>
<proteinExistence type="predicted"/>
<dbReference type="SUPFAM" id="SSF56112">
    <property type="entry name" value="Protein kinase-like (PK-like)"/>
    <property type="match status" value="1"/>
</dbReference>
<evidence type="ECO:0000313" key="2">
    <source>
        <dbReference type="EMBL" id="QBZ64287.1"/>
    </source>
</evidence>
<dbReference type="Proteomes" id="UP000294847">
    <property type="component" value="Chromosome 6"/>
</dbReference>
<name>A0A4P7NPP7_PYROR</name>
<dbReference type="Pfam" id="PF01636">
    <property type="entry name" value="APH"/>
    <property type="match status" value="1"/>
</dbReference>
<dbReference type="InterPro" id="IPR051678">
    <property type="entry name" value="AGP_Transferase"/>
</dbReference>
<feature type="domain" description="Aminoglycoside phosphotransferase" evidence="1">
    <location>
        <begin position="70"/>
        <end position="312"/>
    </location>
</feature>
<accession>A0A4P7NPP7</accession>
<dbReference type="PANTHER" id="PTHR21310">
    <property type="entry name" value="AMINOGLYCOSIDE PHOSPHOTRANSFERASE-RELATED-RELATED"/>
    <property type="match status" value="1"/>
</dbReference>
<evidence type="ECO:0000259" key="1">
    <source>
        <dbReference type="Pfam" id="PF01636"/>
    </source>
</evidence>
<dbReference type="AlphaFoldDB" id="A0A4P7NPP7"/>
<organism evidence="2 3">
    <name type="scientific">Pyricularia oryzae</name>
    <name type="common">Rice blast fungus</name>
    <name type="synonym">Magnaporthe oryzae</name>
    <dbReference type="NCBI Taxonomy" id="318829"/>
    <lineage>
        <taxon>Eukaryota</taxon>
        <taxon>Fungi</taxon>
        <taxon>Dikarya</taxon>
        <taxon>Ascomycota</taxon>
        <taxon>Pezizomycotina</taxon>
        <taxon>Sordariomycetes</taxon>
        <taxon>Sordariomycetidae</taxon>
        <taxon>Magnaporthales</taxon>
        <taxon>Pyriculariaceae</taxon>
        <taxon>Pyricularia</taxon>
    </lineage>
</organism>
<gene>
    <name evidence="2" type="ORF">PoMZ_05982</name>
</gene>
<protein>
    <recommendedName>
        <fullName evidence="1">Aminoglycoside phosphotransferase domain-containing protein</fullName>
    </recommendedName>
</protein>
<sequence length="406" mass="45486">MGEPKAHLPPAFSDAAIRNLLVGLDLPEAATISRLSVTAEYHGIYLLRFNAKDVGRIKPPLQKQTISADDGSATLVLRVSGRHLPGLKTRNEVGCMVWVRHNTTIPVPAIVRYDCTENNPLGYEFALLERAPGVSVDTIYDTLNEAQKLLLVKQLTDYIIQLHNKPWCKPCVGGLVPAGDGLPPIPGPIVEETFWQQPDIEKIWPAGENINTLNPTEGAFPGYVAYVTASVKRYIYAIQRHDSLAAYRDLIPRLQAFIAAICAPEMVNELDNVTYVFAHKDLHFANIMCDPTQPDKMPIAAVLDWEFSGITPSNRWNPTRAFLWNGQQNEDSKHEKERLFELFKKLIQERAPQILDEMEPNEMQEAMQTVHNFLRAIVEVCPRGQCVDKVGVWRATLEASLEAFGV</sequence>
<dbReference type="InterPro" id="IPR011009">
    <property type="entry name" value="Kinase-like_dom_sf"/>
</dbReference>
<evidence type="ECO:0000313" key="3">
    <source>
        <dbReference type="Proteomes" id="UP000294847"/>
    </source>
</evidence>
<dbReference type="Gene3D" id="3.90.1200.10">
    <property type="match status" value="1"/>
</dbReference>
<dbReference type="InterPro" id="IPR002575">
    <property type="entry name" value="Aminoglycoside_PTrfase"/>
</dbReference>
<dbReference type="EMBL" id="CP034209">
    <property type="protein sequence ID" value="QBZ64287.1"/>
    <property type="molecule type" value="Genomic_DNA"/>
</dbReference>
<dbReference type="PANTHER" id="PTHR21310:SF15">
    <property type="entry name" value="AMINOGLYCOSIDE PHOSPHOTRANSFERASE DOMAIN-CONTAINING PROTEIN"/>
    <property type="match status" value="1"/>
</dbReference>